<protein>
    <recommendedName>
        <fullName evidence="1">(S)-ureidoglycine aminohydrolase cupin domain-containing protein</fullName>
    </recommendedName>
</protein>
<dbReference type="RefSeq" id="WP_166846507.1">
    <property type="nucleotide sequence ID" value="NZ_JAAONY010000002.1"/>
</dbReference>
<dbReference type="SUPFAM" id="SSF51182">
    <property type="entry name" value="RmlC-like cupins"/>
    <property type="match status" value="1"/>
</dbReference>
<feature type="domain" description="(S)-ureidoglycine aminohydrolase cupin" evidence="1">
    <location>
        <begin position="42"/>
        <end position="112"/>
    </location>
</feature>
<accession>A0A7X0MXP1</accession>
<gene>
    <name evidence="2" type="ORF">HNR48_002484</name>
</gene>
<dbReference type="Gene3D" id="2.60.120.10">
    <property type="entry name" value="Jelly Rolls"/>
    <property type="match status" value="1"/>
</dbReference>
<dbReference type="EMBL" id="JACHHT010000002">
    <property type="protein sequence ID" value="MBB6522199.1"/>
    <property type="molecule type" value="Genomic_DNA"/>
</dbReference>
<sequence>MSISILRMPASSAGGENSPIAPAKLISGQPMQETHNMFTNNAENFFCGVWRSEEGKWNIEYSEDEFCYMISGEAIICSEDGTCETVKAGDAFAIPAGFKGTWESIGHAQKFYAIYEASE</sequence>
<evidence type="ECO:0000313" key="2">
    <source>
        <dbReference type="EMBL" id="MBB6522199.1"/>
    </source>
</evidence>
<dbReference type="Proteomes" id="UP000528457">
    <property type="component" value="Unassembled WGS sequence"/>
</dbReference>
<dbReference type="InParanoid" id="A0A7X0MXP1"/>
<comment type="caution">
    <text evidence="2">The sequence shown here is derived from an EMBL/GenBank/DDBJ whole genome shotgun (WGS) entry which is preliminary data.</text>
</comment>
<evidence type="ECO:0000313" key="3">
    <source>
        <dbReference type="Proteomes" id="UP000528457"/>
    </source>
</evidence>
<name>A0A7X0MXP1_9GAMM</name>
<dbReference type="CDD" id="cd02227">
    <property type="entry name" value="cupin_TM1112-like"/>
    <property type="match status" value="1"/>
</dbReference>
<dbReference type="PANTHER" id="PTHR40943:SF2">
    <property type="entry name" value="(S)-UREIDOGLYCINE AMINOHYDROLASE CUPIN DOMAIN-CONTAINING PROTEIN"/>
    <property type="match status" value="1"/>
</dbReference>
<dbReference type="Pfam" id="PF05899">
    <property type="entry name" value="Cupin_3"/>
    <property type="match status" value="1"/>
</dbReference>
<keyword evidence="3" id="KW-1185">Reference proteome</keyword>
<evidence type="ECO:0000259" key="1">
    <source>
        <dbReference type="Pfam" id="PF05899"/>
    </source>
</evidence>
<dbReference type="PANTHER" id="PTHR40943">
    <property type="entry name" value="CYTOPLASMIC PROTEIN-RELATED"/>
    <property type="match status" value="1"/>
</dbReference>
<proteinExistence type="predicted"/>
<reference evidence="2 3" key="1">
    <citation type="submission" date="2020-08" db="EMBL/GenBank/DDBJ databases">
        <title>Genomic Encyclopedia of Type Strains, Phase IV (KMG-IV): sequencing the most valuable type-strain genomes for metagenomic binning, comparative biology and taxonomic classification.</title>
        <authorList>
            <person name="Goeker M."/>
        </authorList>
    </citation>
    <scope>NUCLEOTIDE SEQUENCE [LARGE SCALE GENOMIC DNA]</scope>
    <source>
        <strain evidence="2 3">DSM 22368</strain>
    </source>
</reference>
<dbReference type="InterPro" id="IPR011051">
    <property type="entry name" value="RmlC_Cupin_sf"/>
</dbReference>
<dbReference type="InterPro" id="IPR008579">
    <property type="entry name" value="UGlyAH_Cupin_dom"/>
</dbReference>
<dbReference type="AlphaFoldDB" id="A0A7X0MXP1"/>
<organism evidence="2 3">
    <name type="scientific">Pseudoteredinibacter isoporae</name>
    <dbReference type="NCBI Taxonomy" id="570281"/>
    <lineage>
        <taxon>Bacteria</taxon>
        <taxon>Pseudomonadati</taxon>
        <taxon>Pseudomonadota</taxon>
        <taxon>Gammaproteobacteria</taxon>
        <taxon>Cellvibrionales</taxon>
        <taxon>Cellvibrionaceae</taxon>
        <taxon>Pseudoteredinibacter</taxon>
    </lineage>
</organism>
<dbReference type="InterPro" id="IPR014710">
    <property type="entry name" value="RmlC-like_jellyroll"/>
</dbReference>